<dbReference type="SUPFAM" id="SSF51735">
    <property type="entry name" value="NAD(P)-binding Rossmann-fold domains"/>
    <property type="match status" value="1"/>
</dbReference>
<feature type="region of interest" description="Disordered" evidence="1">
    <location>
        <begin position="223"/>
        <end position="308"/>
    </location>
</feature>
<proteinExistence type="predicted"/>
<feature type="compositionally biased region" description="Acidic residues" evidence="1">
    <location>
        <begin position="465"/>
        <end position="475"/>
    </location>
</feature>
<dbReference type="InterPro" id="IPR052992">
    <property type="entry name" value="SDR_member_12"/>
</dbReference>
<comment type="caution">
    <text evidence="2">The sequence shown here is derived from an EMBL/GenBank/DDBJ whole genome shotgun (WGS) entry which is preliminary data.</text>
</comment>
<evidence type="ECO:0008006" key="4">
    <source>
        <dbReference type="Google" id="ProtNLM"/>
    </source>
</evidence>
<feature type="region of interest" description="Disordered" evidence="1">
    <location>
        <begin position="331"/>
        <end position="378"/>
    </location>
</feature>
<dbReference type="PANTHER" id="PTHR44656:SF7">
    <property type="entry name" value="DEHYDROGENASE_REDUCTASE SDR FAMILY MEMBER 12"/>
    <property type="match status" value="1"/>
</dbReference>
<dbReference type="Pfam" id="PF00106">
    <property type="entry name" value="adh_short"/>
    <property type="match status" value="1"/>
</dbReference>
<dbReference type="EMBL" id="JAWZYT010005930">
    <property type="protein sequence ID" value="KAK4289241.1"/>
    <property type="molecule type" value="Genomic_DNA"/>
</dbReference>
<feature type="region of interest" description="Disordered" evidence="1">
    <location>
        <begin position="402"/>
        <end position="510"/>
    </location>
</feature>
<feature type="compositionally biased region" description="Polar residues" evidence="1">
    <location>
        <begin position="479"/>
        <end position="495"/>
    </location>
</feature>
<name>A0AAE1NH09_9EUCA</name>
<feature type="compositionally biased region" description="Polar residues" evidence="1">
    <location>
        <begin position="331"/>
        <end position="340"/>
    </location>
</feature>
<feature type="compositionally biased region" description="Low complexity" evidence="1">
    <location>
        <begin position="428"/>
        <end position="440"/>
    </location>
</feature>
<reference evidence="2" key="1">
    <citation type="submission" date="2023-11" db="EMBL/GenBank/DDBJ databases">
        <title>Genome assemblies of two species of porcelain crab, Petrolisthes cinctipes and Petrolisthes manimaculis (Anomura: Porcellanidae).</title>
        <authorList>
            <person name="Angst P."/>
        </authorList>
    </citation>
    <scope>NUCLEOTIDE SEQUENCE</scope>
    <source>
        <strain evidence="2">PB745_02</strain>
        <tissue evidence="2">Gill</tissue>
    </source>
</reference>
<dbReference type="PRINTS" id="PR00081">
    <property type="entry name" value="GDHRDH"/>
</dbReference>
<evidence type="ECO:0000256" key="1">
    <source>
        <dbReference type="SAM" id="MobiDB-lite"/>
    </source>
</evidence>
<protein>
    <recommendedName>
        <fullName evidence="4">Dehydrogenase/reductase SDR family member 12</fullName>
    </recommendedName>
</protein>
<keyword evidence="3" id="KW-1185">Reference proteome</keyword>
<feature type="compositionally biased region" description="Low complexity" evidence="1">
    <location>
        <begin position="229"/>
        <end position="243"/>
    </location>
</feature>
<organism evidence="2 3">
    <name type="scientific">Petrolisthes manimaculis</name>
    <dbReference type="NCBI Taxonomy" id="1843537"/>
    <lineage>
        <taxon>Eukaryota</taxon>
        <taxon>Metazoa</taxon>
        <taxon>Ecdysozoa</taxon>
        <taxon>Arthropoda</taxon>
        <taxon>Crustacea</taxon>
        <taxon>Multicrustacea</taxon>
        <taxon>Malacostraca</taxon>
        <taxon>Eumalacostraca</taxon>
        <taxon>Eucarida</taxon>
        <taxon>Decapoda</taxon>
        <taxon>Pleocyemata</taxon>
        <taxon>Anomura</taxon>
        <taxon>Galatheoidea</taxon>
        <taxon>Porcellanidae</taxon>
        <taxon>Petrolisthes</taxon>
    </lineage>
</organism>
<feature type="compositionally biased region" description="Basic and acidic residues" evidence="1">
    <location>
        <begin position="405"/>
        <end position="419"/>
    </location>
</feature>
<dbReference type="Proteomes" id="UP001292094">
    <property type="component" value="Unassembled WGS sequence"/>
</dbReference>
<feature type="compositionally biased region" description="Basic and acidic residues" evidence="1">
    <location>
        <begin position="351"/>
        <end position="365"/>
    </location>
</feature>
<gene>
    <name evidence="2" type="ORF">Pmani_037784</name>
</gene>
<evidence type="ECO:0000313" key="3">
    <source>
        <dbReference type="Proteomes" id="UP001292094"/>
    </source>
</evidence>
<feature type="compositionally biased region" description="Basic and acidic residues" evidence="1">
    <location>
        <begin position="277"/>
        <end position="294"/>
    </location>
</feature>
<dbReference type="PANTHER" id="PTHR44656">
    <property type="entry name" value="DEHYDROGENASE/REDUCTASE SDR FAMILY MEMBER 12"/>
    <property type="match status" value="1"/>
</dbReference>
<dbReference type="AlphaFoldDB" id="A0AAE1NH09"/>
<accession>A0AAE1NH09</accession>
<evidence type="ECO:0000313" key="2">
    <source>
        <dbReference type="EMBL" id="KAK4289241.1"/>
    </source>
</evidence>
<feature type="compositionally biased region" description="Polar residues" evidence="1">
    <location>
        <begin position="248"/>
        <end position="270"/>
    </location>
</feature>
<dbReference type="InterPro" id="IPR036291">
    <property type="entry name" value="NAD(P)-bd_dom_sf"/>
</dbReference>
<dbReference type="Gene3D" id="3.40.50.720">
    <property type="entry name" value="NAD(P)-binding Rossmann-like Domain"/>
    <property type="match status" value="1"/>
</dbReference>
<dbReference type="InterPro" id="IPR002347">
    <property type="entry name" value="SDR_fam"/>
</dbReference>
<feature type="compositionally biased region" description="Polar residues" evidence="1">
    <location>
        <begin position="369"/>
        <end position="378"/>
    </location>
</feature>
<sequence>MAKPREVVLWVEKFAAQHDHLHVLVNNAGCMVHERRMDEDGVENNFAVNTLSVHIITTTLAPLLMKSEEARVINVSSAGMLTVRLDPHDLMHLNLEPWNGALVYSQNKRQQVVMTLWYAQRFDKIHFSSMHPGWADTPAVRTSLPQFYEMMKETLRTPTQAADTVVWLAISKTAIKHPGGLFFQDREPVSTHLPLAWTKTTMEEEDLLMKNIHDIFTKVYERAHQNPVSQSPSTTTTTTTSMTREQEASSSDVNTPSNDTHTAHSNSQHMGQMLDESVEHKQEEIVERKPEEVMVKIPPPPAPAPRLQEPPVAVPTTPVVPVVVVPATTNPQEPITQVEDTTTTPTTNVSAKEESETHADIHSTEDSDNTQQQQPSQVTNVVQDNELLSSNVDVVVVVGDVVDSPMKKENEVEVAETHKSSPNKISETSPTTDQPQQTPPALTEEEDQPNASDLLIAPSSSEEKQEQEEIESQEEVESHQPSTDPNSPSAASHSVDSQKEEETTNAPTSS</sequence>